<dbReference type="InterPro" id="IPR044880">
    <property type="entry name" value="NCX_ion-bd_dom_sf"/>
</dbReference>
<protein>
    <recommendedName>
        <fullName evidence="9">Ca(2+)/H(+) antiporter</fullName>
    </recommendedName>
</protein>
<name>A0A1G4Q511_9BACL</name>
<dbReference type="GO" id="GO:0016020">
    <property type="term" value="C:membrane"/>
    <property type="evidence" value="ECO:0007669"/>
    <property type="project" value="InterPro"/>
</dbReference>
<dbReference type="PANTHER" id="PTHR31503:SF22">
    <property type="entry name" value="VACUOLAR CALCIUM ION TRANSPORTER"/>
    <property type="match status" value="1"/>
</dbReference>
<keyword evidence="4 9" id="KW-0812">Transmembrane</keyword>
<dbReference type="Pfam" id="PF01699">
    <property type="entry name" value="Na_Ca_ex"/>
    <property type="match status" value="2"/>
</dbReference>
<feature type="transmembrane region" description="Helical" evidence="9">
    <location>
        <begin position="63"/>
        <end position="84"/>
    </location>
</feature>
<comment type="similarity">
    <text evidence="9">Belongs to the Ca(2+):cation antiporter (CaCA) (TC 2.A.19) family.</text>
</comment>
<evidence type="ECO:0000256" key="5">
    <source>
        <dbReference type="ARBA" id="ARBA00022837"/>
    </source>
</evidence>
<feature type="transmembrane region" description="Helical" evidence="9">
    <location>
        <begin position="96"/>
        <end position="117"/>
    </location>
</feature>
<comment type="caution">
    <text evidence="9">Lacks conserved residue(s) required for the propagation of feature annotation.</text>
</comment>
<feature type="domain" description="Sodium/calcium exchanger membrane region" evidence="10">
    <location>
        <begin position="31"/>
        <end position="181"/>
    </location>
</feature>
<gene>
    <name evidence="11" type="ORF">SAMN04487970_1005114</name>
</gene>
<feature type="transmembrane region" description="Helical" evidence="9">
    <location>
        <begin position="302"/>
        <end position="319"/>
    </location>
</feature>
<dbReference type="EMBL" id="FMTT01000005">
    <property type="protein sequence ID" value="SCW39448.1"/>
    <property type="molecule type" value="Genomic_DNA"/>
</dbReference>
<dbReference type="STRING" id="624147.SAMN04487970_1005114"/>
<dbReference type="OrthoDB" id="9776105at2"/>
<keyword evidence="8 9" id="KW-0472">Membrane</keyword>
<dbReference type="GO" id="GO:0012505">
    <property type="term" value="C:endomembrane system"/>
    <property type="evidence" value="ECO:0007669"/>
    <property type="project" value="UniProtKB-SubCell"/>
</dbReference>
<feature type="transmembrane region" description="Helical" evidence="9">
    <location>
        <begin position="239"/>
        <end position="261"/>
    </location>
</feature>
<feature type="transmembrane region" description="Helical" evidence="9">
    <location>
        <begin position="129"/>
        <end position="149"/>
    </location>
</feature>
<dbReference type="PANTHER" id="PTHR31503">
    <property type="entry name" value="VACUOLAR CALCIUM ION TRANSPORTER"/>
    <property type="match status" value="1"/>
</dbReference>
<dbReference type="GO" id="GO:0015369">
    <property type="term" value="F:calcium:proton antiporter activity"/>
    <property type="evidence" value="ECO:0007669"/>
    <property type="project" value="UniProtKB-UniRule"/>
</dbReference>
<keyword evidence="12" id="KW-1185">Reference proteome</keyword>
<dbReference type="GO" id="GO:0006874">
    <property type="term" value="P:intracellular calcium ion homeostasis"/>
    <property type="evidence" value="ECO:0007669"/>
    <property type="project" value="TreeGrafter"/>
</dbReference>
<accession>A0A1G4Q511</accession>
<evidence type="ECO:0000256" key="9">
    <source>
        <dbReference type="RuleBase" id="RU365028"/>
    </source>
</evidence>
<feature type="transmembrane region" description="Helical" evidence="9">
    <location>
        <begin position="199"/>
        <end position="219"/>
    </location>
</feature>
<dbReference type="InterPro" id="IPR004713">
    <property type="entry name" value="CaH_exchang"/>
</dbReference>
<dbReference type="InterPro" id="IPR004798">
    <property type="entry name" value="CAX-like"/>
</dbReference>
<evidence type="ECO:0000256" key="2">
    <source>
        <dbReference type="ARBA" id="ARBA00022448"/>
    </source>
</evidence>
<evidence type="ECO:0000256" key="3">
    <source>
        <dbReference type="ARBA" id="ARBA00022568"/>
    </source>
</evidence>
<keyword evidence="7 9" id="KW-0406">Ion transport</keyword>
<evidence type="ECO:0000256" key="8">
    <source>
        <dbReference type="ARBA" id="ARBA00023136"/>
    </source>
</evidence>
<evidence type="ECO:0000256" key="4">
    <source>
        <dbReference type="ARBA" id="ARBA00022692"/>
    </source>
</evidence>
<reference evidence="12" key="1">
    <citation type="submission" date="2016-10" db="EMBL/GenBank/DDBJ databases">
        <authorList>
            <person name="Varghese N."/>
            <person name="Submissions S."/>
        </authorList>
    </citation>
    <scope>NUCLEOTIDE SEQUENCE [LARGE SCALE GENOMIC DNA]</scope>
    <source>
        <strain evidence="12">CGMCC 1.8946</strain>
    </source>
</reference>
<dbReference type="NCBIfam" id="TIGR00378">
    <property type="entry name" value="cax"/>
    <property type="match status" value="1"/>
</dbReference>
<evidence type="ECO:0000259" key="10">
    <source>
        <dbReference type="Pfam" id="PF01699"/>
    </source>
</evidence>
<evidence type="ECO:0000313" key="11">
    <source>
        <dbReference type="EMBL" id="SCW39448.1"/>
    </source>
</evidence>
<comment type="function">
    <text evidence="9">Ca(+)/H(+) antiporter that extrudes calcium in exchange for external protons.</text>
</comment>
<evidence type="ECO:0000256" key="1">
    <source>
        <dbReference type="ARBA" id="ARBA00004127"/>
    </source>
</evidence>
<evidence type="ECO:0000313" key="12">
    <source>
        <dbReference type="Proteomes" id="UP000198601"/>
    </source>
</evidence>
<dbReference type="InterPro" id="IPR004837">
    <property type="entry name" value="NaCa_Exmemb"/>
</dbReference>
<keyword evidence="2 9" id="KW-0813">Transport</keyword>
<keyword evidence="3 9" id="KW-0109">Calcium transport</keyword>
<feature type="domain" description="Sodium/calcium exchanger membrane region" evidence="10">
    <location>
        <begin position="205"/>
        <end position="343"/>
    </location>
</feature>
<comment type="subcellular location">
    <subcellularLocation>
        <location evidence="1">Endomembrane system</location>
        <topology evidence="1">Multi-pass membrane protein</topology>
    </subcellularLocation>
</comment>
<keyword evidence="6 9" id="KW-1133">Transmembrane helix</keyword>
<proteinExistence type="inferred from homology"/>
<feature type="transmembrane region" description="Helical" evidence="9">
    <location>
        <begin position="273"/>
        <end position="296"/>
    </location>
</feature>
<dbReference type="RefSeq" id="WP_090667913.1">
    <property type="nucleotide sequence ID" value="NZ_FMTT01000005.1"/>
</dbReference>
<evidence type="ECO:0000256" key="6">
    <source>
        <dbReference type="ARBA" id="ARBA00022989"/>
    </source>
</evidence>
<dbReference type="AlphaFoldDB" id="A0A1G4Q511"/>
<feature type="transmembrane region" description="Helical" evidence="9">
    <location>
        <begin position="31"/>
        <end position="51"/>
    </location>
</feature>
<dbReference type="Proteomes" id="UP000198601">
    <property type="component" value="Unassembled WGS sequence"/>
</dbReference>
<feature type="transmembrane region" description="Helical" evidence="9">
    <location>
        <begin position="331"/>
        <end position="349"/>
    </location>
</feature>
<feature type="transmembrane region" description="Helical" evidence="9">
    <location>
        <begin position="161"/>
        <end position="179"/>
    </location>
</feature>
<keyword evidence="9" id="KW-0050">Antiport</keyword>
<keyword evidence="5 9" id="KW-0106">Calcium</keyword>
<sequence>MKRYGFTIGLLASFALSTVARYVGAPTFSPTVQFFISAVAIVFVAGFLGKATESVAHYAGERLGGFLNATFGNAAELIIAIFLVKDGMFDIVKASITGSIIGNMLLVLGLSVLLGGLKFKEQTFNVKLAGHNGSLMLLAVIALFIPAAFARSFTTQETSNLSIIVSVILIIAYLLWLVFSMITHKNELSDEVIEHGEAAWSKGLSIVFLIVATTMVAFQSEWLVHTLEPFSRQYGLSELFVGAFLIAIVGNAAEHSAAVIMARKNRMGAAVEIAVGSSLQIALFVAPVLVLLSLLFGKTMDLVFTTYEIIAIGVAAFIAKSISKDGATTWFEGVLLLVVYIILGIAFFLV</sequence>
<organism evidence="11 12">
    <name type="scientific">Paenibacillus tianmuensis</name>
    <dbReference type="NCBI Taxonomy" id="624147"/>
    <lineage>
        <taxon>Bacteria</taxon>
        <taxon>Bacillati</taxon>
        <taxon>Bacillota</taxon>
        <taxon>Bacilli</taxon>
        <taxon>Bacillales</taxon>
        <taxon>Paenibacillaceae</taxon>
        <taxon>Paenibacillus</taxon>
    </lineage>
</organism>
<evidence type="ECO:0000256" key="7">
    <source>
        <dbReference type="ARBA" id="ARBA00023065"/>
    </source>
</evidence>
<dbReference type="Gene3D" id="1.20.1420.30">
    <property type="entry name" value="NCX, central ion-binding region"/>
    <property type="match status" value="1"/>
</dbReference>